<dbReference type="InterPro" id="IPR036898">
    <property type="entry name" value="RNA_pol_Rpb7-like_N_sf"/>
</dbReference>
<keyword evidence="10" id="KW-1185">Reference proteome</keyword>
<feature type="domain" description="RNA polymerase III subunit Rpc25" evidence="8">
    <location>
        <begin position="101"/>
        <end position="230"/>
    </location>
</feature>
<protein>
    <submittedName>
        <fullName evidence="9">SPOSA6832_00059-mRNA-1:cds</fullName>
    </submittedName>
</protein>
<evidence type="ECO:0000256" key="6">
    <source>
        <dbReference type="SAM" id="MobiDB-lite"/>
    </source>
</evidence>
<proteinExistence type="inferred from homology"/>
<evidence type="ECO:0000313" key="10">
    <source>
        <dbReference type="Proteomes" id="UP000243876"/>
    </source>
</evidence>
<dbReference type="Gene3D" id="2.40.50.140">
    <property type="entry name" value="Nucleic acid-binding proteins"/>
    <property type="match status" value="1"/>
</dbReference>
<dbReference type="CDD" id="cd04330">
    <property type="entry name" value="RNAP_III_Rpc25_N"/>
    <property type="match status" value="1"/>
</dbReference>
<dbReference type="Gene3D" id="3.30.1490.120">
    <property type="entry name" value="RNA polymerase Rpb7-like, N-terminal domain"/>
    <property type="match status" value="1"/>
</dbReference>
<dbReference type="OrthoDB" id="10256606at2759"/>
<dbReference type="InterPro" id="IPR005576">
    <property type="entry name" value="Rpb7-like_N"/>
</dbReference>
<evidence type="ECO:0000256" key="4">
    <source>
        <dbReference type="ARBA" id="ARBA00023163"/>
    </source>
</evidence>
<gene>
    <name evidence="9" type="primary">SPOSA6832_00059</name>
</gene>
<evidence type="ECO:0000313" key="9">
    <source>
        <dbReference type="EMBL" id="CEQ38613.1"/>
    </source>
</evidence>
<reference evidence="10" key="1">
    <citation type="submission" date="2015-02" db="EMBL/GenBank/DDBJ databases">
        <authorList>
            <person name="Gon?alves P."/>
        </authorList>
    </citation>
    <scope>NUCLEOTIDE SEQUENCE [LARGE SCALE GENOMIC DNA]</scope>
</reference>
<evidence type="ECO:0000259" key="7">
    <source>
        <dbReference type="Pfam" id="PF03876"/>
    </source>
</evidence>
<keyword evidence="4" id="KW-0804">Transcription</keyword>
<feature type="non-terminal residue" evidence="9">
    <location>
        <position position="1"/>
    </location>
</feature>
<dbReference type="EMBL" id="CENE01000001">
    <property type="protein sequence ID" value="CEQ38613.1"/>
    <property type="molecule type" value="Genomic_DNA"/>
</dbReference>
<dbReference type="SUPFAM" id="SSF88798">
    <property type="entry name" value="N-terminal, heterodimerisation domain of RBP7 (RpoE)"/>
    <property type="match status" value="1"/>
</dbReference>
<evidence type="ECO:0000256" key="3">
    <source>
        <dbReference type="ARBA" id="ARBA00022478"/>
    </source>
</evidence>
<evidence type="ECO:0000256" key="2">
    <source>
        <dbReference type="ARBA" id="ARBA00009307"/>
    </source>
</evidence>
<evidence type="ECO:0000259" key="8">
    <source>
        <dbReference type="Pfam" id="PF08292"/>
    </source>
</evidence>
<sequence length="239" mass="26389">DTIRVEARDFAKDPADAIQEEIHRRYANKVIPGVGLCISLLDILSASEGAVLYGDGCFYYQTEFRLIVFRPYIGEAILAKVKSQSPEGIVGRHLHFSLETRVTVGFFDDILIPPTLLPDYCAFDQNRRAFFWIPQDADDPSPARPTAADLLEMDDEQKLYVERKGWLRVRVEEEHWDDTSPTSGKAAPPPAAGSEQTGAQAPPAVQGNGKAPYSLICSMAEDGTGSLDWWAEDEGEGEA</sequence>
<dbReference type="InterPro" id="IPR013238">
    <property type="entry name" value="RNA_pol_III_Rbc25"/>
</dbReference>
<dbReference type="InterPro" id="IPR045113">
    <property type="entry name" value="Rpb7-like"/>
</dbReference>
<comment type="subcellular location">
    <subcellularLocation>
        <location evidence="1">Nucleus</location>
    </subcellularLocation>
</comment>
<organism evidence="9 10">
    <name type="scientific">Sporidiobolus salmonicolor</name>
    <name type="common">Yeast-like fungus</name>
    <name type="synonym">Sporobolomyces salmonicolor</name>
    <dbReference type="NCBI Taxonomy" id="5005"/>
    <lineage>
        <taxon>Eukaryota</taxon>
        <taxon>Fungi</taxon>
        <taxon>Dikarya</taxon>
        <taxon>Basidiomycota</taxon>
        <taxon>Pucciniomycotina</taxon>
        <taxon>Microbotryomycetes</taxon>
        <taxon>Sporidiobolales</taxon>
        <taxon>Sporidiobolaceae</taxon>
        <taxon>Sporobolomyces</taxon>
    </lineage>
</organism>
<dbReference type="PANTHER" id="PTHR12709:SF1">
    <property type="entry name" value="DNA-DIRECTED RNA POLYMERASE III SUBUNIT RPC8"/>
    <property type="match status" value="1"/>
</dbReference>
<dbReference type="GO" id="GO:0005666">
    <property type="term" value="C:RNA polymerase III complex"/>
    <property type="evidence" value="ECO:0007669"/>
    <property type="project" value="TreeGrafter"/>
</dbReference>
<name>A0A0D6EFN8_SPOSA</name>
<evidence type="ECO:0000256" key="1">
    <source>
        <dbReference type="ARBA" id="ARBA00004123"/>
    </source>
</evidence>
<dbReference type="InterPro" id="IPR012340">
    <property type="entry name" value="NA-bd_OB-fold"/>
</dbReference>
<feature type="domain" description="RNA polymerase Rpb7-like N-terminal" evidence="7">
    <location>
        <begin position="1"/>
        <end position="56"/>
    </location>
</feature>
<dbReference type="AlphaFoldDB" id="A0A0D6EFN8"/>
<dbReference type="Pfam" id="PF03876">
    <property type="entry name" value="SHS2_Rpb7-N"/>
    <property type="match status" value="1"/>
</dbReference>
<keyword evidence="5" id="KW-0539">Nucleus</keyword>
<keyword evidence="3" id="KW-0240">DNA-directed RNA polymerase</keyword>
<accession>A0A0D6EFN8</accession>
<dbReference type="PANTHER" id="PTHR12709">
    <property type="entry name" value="DNA-DIRECTED RNA POLYMERASE II, III"/>
    <property type="match status" value="1"/>
</dbReference>
<evidence type="ECO:0000256" key="5">
    <source>
        <dbReference type="ARBA" id="ARBA00023242"/>
    </source>
</evidence>
<comment type="similarity">
    <text evidence="2">Belongs to the eukaryotic RPB7/RPC8 RNA polymerase subunit family.</text>
</comment>
<dbReference type="GO" id="GO:0006384">
    <property type="term" value="P:transcription initiation at RNA polymerase III promoter"/>
    <property type="evidence" value="ECO:0007669"/>
    <property type="project" value="TreeGrafter"/>
</dbReference>
<dbReference type="Pfam" id="PF08292">
    <property type="entry name" value="RNA_pol_Rbc25"/>
    <property type="match status" value="1"/>
</dbReference>
<feature type="region of interest" description="Disordered" evidence="6">
    <location>
        <begin position="174"/>
        <end position="211"/>
    </location>
</feature>
<dbReference type="Proteomes" id="UP000243876">
    <property type="component" value="Unassembled WGS sequence"/>
</dbReference>